<evidence type="ECO:0000259" key="3">
    <source>
        <dbReference type="PROSITE" id="PS50011"/>
    </source>
</evidence>
<proteinExistence type="predicted"/>
<gene>
    <name evidence="4" type="ORF">AKO1_009848</name>
</gene>
<dbReference type="Pfam" id="PF07714">
    <property type="entry name" value="PK_Tyr_Ser-Thr"/>
    <property type="match status" value="1"/>
</dbReference>
<reference evidence="4 5" key="1">
    <citation type="submission" date="2024-03" db="EMBL/GenBank/DDBJ databases">
        <title>The Acrasis kona genome and developmental transcriptomes reveal deep origins of eukaryotic multicellular pathways.</title>
        <authorList>
            <person name="Sheikh S."/>
            <person name="Fu C.-J."/>
            <person name="Brown M.W."/>
            <person name="Baldauf S.L."/>
        </authorList>
    </citation>
    <scope>NUCLEOTIDE SEQUENCE [LARGE SCALE GENOMIC DNA]</scope>
    <source>
        <strain evidence="4 5">ATCC MYA-3509</strain>
    </source>
</reference>
<keyword evidence="5" id="KW-1185">Reference proteome</keyword>
<evidence type="ECO:0000256" key="2">
    <source>
        <dbReference type="ARBA" id="ARBA00022840"/>
    </source>
</evidence>
<dbReference type="InterPro" id="IPR000719">
    <property type="entry name" value="Prot_kinase_dom"/>
</dbReference>
<organism evidence="4 5">
    <name type="scientific">Acrasis kona</name>
    <dbReference type="NCBI Taxonomy" id="1008807"/>
    <lineage>
        <taxon>Eukaryota</taxon>
        <taxon>Discoba</taxon>
        <taxon>Heterolobosea</taxon>
        <taxon>Tetramitia</taxon>
        <taxon>Eutetramitia</taxon>
        <taxon>Acrasidae</taxon>
        <taxon>Acrasis</taxon>
    </lineage>
</organism>
<evidence type="ECO:0000256" key="1">
    <source>
        <dbReference type="ARBA" id="ARBA00022741"/>
    </source>
</evidence>
<dbReference type="Proteomes" id="UP001431209">
    <property type="component" value="Unassembled WGS sequence"/>
</dbReference>
<dbReference type="SUPFAM" id="SSF56112">
    <property type="entry name" value="Protein kinase-like (PK-like)"/>
    <property type="match status" value="1"/>
</dbReference>
<dbReference type="PIRSF" id="PIRSF000654">
    <property type="entry name" value="Integrin-linked_kinase"/>
    <property type="match status" value="1"/>
</dbReference>
<protein>
    <submittedName>
        <fullName evidence="4">Serine/threonine-protein kinase drk</fullName>
    </submittedName>
</protein>
<dbReference type="InterPro" id="IPR001245">
    <property type="entry name" value="Ser-Thr/Tyr_kinase_cat_dom"/>
</dbReference>
<evidence type="ECO:0000313" key="5">
    <source>
        <dbReference type="Proteomes" id="UP001431209"/>
    </source>
</evidence>
<dbReference type="PROSITE" id="PS00108">
    <property type="entry name" value="PROTEIN_KINASE_ST"/>
    <property type="match status" value="1"/>
</dbReference>
<dbReference type="PANTHER" id="PTHR44329:SF298">
    <property type="entry name" value="MIXED LINEAGE KINASE DOMAIN-LIKE PROTEIN"/>
    <property type="match status" value="1"/>
</dbReference>
<dbReference type="InterPro" id="IPR051681">
    <property type="entry name" value="Ser/Thr_Kinases-Pseudokinases"/>
</dbReference>
<keyword evidence="2" id="KW-0067">ATP-binding</keyword>
<dbReference type="InterPro" id="IPR008271">
    <property type="entry name" value="Ser/Thr_kinase_AS"/>
</dbReference>
<name>A0AAW2ZRW3_9EUKA</name>
<dbReference type="AlphaFoldDB" id="A0AAW2ZRW3"/>
<dbReference type="EMBL" id="JAOPGA020001798">
    <property type="protein sequence ID" value="KAL0491422.1"/>
    <property type="molecule type" value="Genomic_DNA"/>
</dbReference>
<feature type="domain" description="Protein kinase" evidence="3">
    <location>
        <begin position="1"/>
        <end position="237"/>
    </location>
</feature>
<accession>A0AAW2ZRW3</accession>
<dbReference type="GO" id="GO:0004674">
    <property type="term" value="F:protein serine/threonine kinase activity"/>
    <property type="evidence" value="ECO:0007669"/>
    <property type="project" value="TreeGrafter"/>
</dbReference>
<keyword evidence="4" id="KW-0418">Kinase</keyword>
<sequence>MEARFNQDDNDIDAFESEVRIMKSLHHLNIVQFMGICVNQQKNIIVTELMEGKSLENIILKNRNSYVHLNMQRKLSLLIDVAAGMTYLHSIDPPLIHRDLKLGNILVDKNITRAKVCDFGISKFHKNGYDMTGNVGTAGYIAPEIIRNHPYNQSCDVYSFGIVMYELLTEKMAYSDEFLSIFVIAEKVKNGERPAFDESLIVSESLVEYVSLMKDCWQDDKYERPSFDQVTKRLAIIKDLLTV</sequence>
<evidence type="ECO:0000313" key="4">
    <source>
        <dbReference type="EMBL" id="KAL0491422.1"/>
    </source>
</evidence>
<keyword evidence="4" id="KW-0808">Transferase</keyword>
<dbReference type="GO" id="GO:0005524">
    <property type="term" value="F:ATP binding"/>
    <property type="evidence" value="ECO:0007669"/>
    <property type="project" value="UniProtKB-KW"/>
</dbReference>
<dbReference type="SMART" id="SM00220">
    <property type="entry name" value="S_TKc"/>
    <property type="match status" value="1"/>
</dbReference>
<dbReference type="InterPro" id="IPR011009">
    <property type="entry name" value="Kinase-like_dom_sf"/>
</dbReference>
<dbReference type="CDD" id="cd13999">
    <property type="entry name" value="STKc_MAP3K-like"/>
    <property type="match status" value="1"/>
</dbReference>
<dbReference type="Gene3D" id="1.10.510.10">
    <property type="entry name" value="Transferase(Phosphotransferase) domain 1"/>
    <property type="match status" value="1"/>
</dbReference>
<dbReference type="PANTHER" id="PTHR44329">
    <property type="entry name" value="SERINE/THREONINE-PROTEIN KINASE TNNI3K-RELATED"/>
    <property type="match status" value="1"/>
</dbReference>
<keyword evidence="1" id="KW-0547">Nucleotide-binding</keyword>
<comment type="caution">
    <text evidence="4">The sequence shown here is derived from an EMBL/GenBank/DDBJ whole genome shotgun (WGS) entry which is preliminary data.</text>
</comment>
<dbReference type="PROSITE" id="PS50011">
    <property type="entry name" value="PROTEIN_KINASE_DOM"/>
    <property type="match status" value="1"/>
</dbReference>